<reference evidence="2" key="1">
    <citation type="journal article" date="2022" name="bioRxiv">
        <title>Sequencing and chromosome-scale assembly of the giantPleurodeles waltlgenome.</title>
        <authorList>
            <person name="Brown T."/>
            <person name="Elewa A."/>
            <person name="Iarovenko S."/>
            <person name="Subramanian E."/>
            <person name="Araus A.J."/>
            <person name="Petzold A."/>
            <person name="Susuki M."/>
            <person name="Suzuki K.-i.T."/>
            <person name="Hayashi T."/>
            <person name="Toyoda A."/>
            <person name="Oliveira C."/>
            <person name="Osipova E."/>
            <person name="Leigh N.D."/>
            <person name="Simon A."/>
            <person name="Yun M.H."/>
        </authorList>
    </citation>
    <scope>NUCLEOTIDE SEQUENCE</scope>
    <source>
        <strain evidence="2">20211129_DDA</strain>
        <tissue evidence="2">Liver</tissue>
    </source>
</reference>
<dbReference type="AlphaFoldDB" id="A0AAV7UI36"/>
<organism evidence="2 3">
    <name type="scientific">Pleurodeles waltl</name>
    <name type="common">Iberian ribbed newt</name>
    <dbReference type="NCBI Taxonomy" id="8319"/>
    <lineage>
        <taxon>Eukaryota</taxon>
        <taxon>Metazoa</taxon>
        <taxon>Chordata</taxon>
        <taxon>Craniata</taxon>
        <taxon>Vertebrata</taxon>
        <taxon>Euteleostomi</taxon>
        <taxon>Amphibia</taxon>
        <taxon>Batrachia</taxon>
        <taxon>Caudata</taxon>
        <taxon>Salamandroidea</taxon>
        <taxon>Salamandridae</taxon>
        <taxon>Pleurodelinae</taxon>
        <taxon>Pleurodeles</taxon>
    </lineage>
</organism>
<feature type="region of interest" description="Disordered" evidence="1">
    <location>
        <begin position="83"/>
        <end position="103"/>
    </location>
</feature>
<comment type="caution">
    <text evidence="2">The sequence shown here is derived from an EMBL/GenBank/DDBJ whole genome shotgun (WGS) entry which is preliminary data.</text>
</comment>
<dbReference type="EMBL" id="JANPWB010000005">
    <property type="protein sequence ID" value="KAJ1188442.1"/>
    <property type="molecule type" value="Genomic_DNA"/>
</dbReference>
<evidence type="ECO:0000313" key="2">
    <source>
        <dbReference type="EMBL" id="KAJ1188442.1"/>
    </source>
</evidence>
<keyword evidence="3" id="KW-1185">Reference proteome</keyword>
<evidence type="ECO:0000313" key="3">
    <source>
        <dbReference type="Proteomes" id="UP001066276"/>
    </source>
</evidence>
<name>A0AAV7UI36_PLEWA</name>
<evidence type="ECO:0008006" key="4">
    <source>
        <dbReference type="Google" id="ProtNLM"/>
    </source>
</evidence>
<proteinExistence type="predicted"/>
<gene>
    <name evidence="2" type="ORF">NDU88_005203</name>
</gene>
<dbReference type="Proteomes" id="UP001066276">
    <property type="component" value="Chromosome 3_1"/>
</dbReference>
<sequence>MGGPSRLFSGGCAAWAAGPASSCVGPVGLLCCAASVAVAPVISCCGAAQLVRRLVLSADWPIVSACLARGGTAGPCGTVLRESLDGGADSSDRRPDDRDGCVMEPLVDPRRLCGAY</sequence>
<accession>A0AAV7UI36</accession>
<evidence type="ECO:0000256" key="1">
    <source>
        <dbReference type="SAM" id="MobiDB-lite"/>
    </source>
</evidence>
<feature type="compositionally biased region" description="Basic and acidic residues" evidence="1">
    <location>
        <begin position="90"/>
        <end position="103"/>
    </location>
</feature>
<protein>
    <recommendedName>
        <fullName evidence="4">Secreted protein</fullName>
    </recommendedName>
</protein>